<dbReference type="EMBL" id="CP035704">
    <property type="protein sequence ID" value="QBB68961.1"/>
    <property type="molecule type" value="Genomic_DNA"/>
</dbReference>
<dbReference type="KEGG" id="xbc:ELE36_00415"/>
<feature type="signal peptide" evidence="2">
    <location>
        <begin position="1"/>
        <end position="27"/>
    </location>
</feature>
<feature type="region of interest" description="Disordered" evidence="1">
    <location>
        <begin position="298"/>
        <end position="331"/>
    </location>
</feature>
<dbReference type="PROSITE" id="PS51257">
    <property type="entry name" value="PROKAR_LIPOPROTEIN"/>
    <property type="match status" value="1"/>
</dbReference>
<dbReference type="OrthoDB" id="6194714at2"/>
<accession>A0A411HEQ5</accession>
<evidence type="ECO:0000313" key="3">
    <source>
        <dbReference type="EMBL" id="QBB68961.1"/>
    </source>
</evidence>
<name>A0A411HEQ5_9GAMM</name>
<keyword evidence="2" id="KW-0732">Signal</keyword>
<keyword evidence="4" id="KW-1185">Reference proteome</keyword>
<gene>
    <name evidence="3" type="ORF">ELE36_00415</name>
</gene>
<evidence type="ECO:0000256" key="2">
    <source>
        <dbReference type="SAM" id="SignalP"/>
    </source>
</evidence>
<sequence length="331" mass="34952">MSIKLTRLSLALAFACAAIGCNQQQQAAAPAAPVVAPAAATPDAAVKAALQALRSNNIGALLDTTLPTAQLAKIKADWNKDLNKDPVTDEDRKKFAEGVAKLTAPDAEAKLYAEIEPKLKEADAQMAQQMPMMIAMGQGMLQSSVQQSKDLDDKQKEQATAAIAATAAWAQKVKFTDPALVKQAIAVGCKTARDVNVKTLDEARALTYDQGMQKAGIVLGGVKQVFEVYGFSIDKTLDSAKVETVANQGDAAKVKLSYTLFDTPLSSDSDMVKVDGRWYGKQALEQFNKIKQEAAAAEAAKTAPAAATPAAEPGKTFQPADDSGLKPAEKN</sequence>
<feature type="compositionally biased region" description="Low complexity" evidence="1">
    <location>
        <begin position="298"/>
        <end position="313"/>
    </location>
</feature>
<dbReference type="AlphaFoldDB" id="A0A411HEQ5"/>
<proteinExistence type="predicted"/>
<organism evidence="3 4">
    <name type="scientific">Pseudolysobacter antarcticus</name>
    <dbReference type="NCBI Taxonomy" id="2511995"/>
    <lineage>
        <taxon>Bacteria</taxon>
        <taxon>Pseudomonadati</taxon>
        <taxon>Pseudomonadota</taxon>
        <taxon>Gammaproteobacteria</taxon>
        <taxon>Lysobacterales</taxon>
        <taxon>Rhodanobacteraceae</taxon>
        <taxon>Pseudolysobacter</taxon>
    </lineage>
</organism>
<evidence type="ECO:0000256" key="1">
    <source>
        <dbReference type="SAM" id="MobiDB-lite"/>
    </source>
</evidence>
<protein>
    <submittedName>
        <fullName evidence="3">Uncharacterized protein</fullName>
    </submittedName>
</protein>
<evidence type="ECO:0000313" key="4">
    <source>
        <dbReference type="Proteomes" id="UP000291562"/>
    </source>
</evidence>
<dbReference type="RefSeq" id="WP_129831212.1">
    <property type="nucleotide sequence ID" value="NZ_CP035704.1"/>
</dbReference>
<dbReference type="Proteomes" id="UP000291562">
    <property type="component" value="Chromosome"/>
</dbReference>
<reference evidence="3 4" key="1">
    <citation type="submission" date="2019-01" db="EMBL/GenBank/DDBJ databases">
        <title>Pseudolysobacter antarctica gen. nov., sp. nov., isolated from Fildes Peninsula, Antarctica.</title>
        <authorList>
            <person name="Wei Z."/>
            <person name="Peng F."/>
        </authorList>
    </citation>
    <scope>NUCLEOTIDE SEQUENCE [LARGE SCALE GENOMIC DNA]</scope>
    <source>
        <strain evidence="3 4">AQ6-296</strain>
    </source>
</reference>
<feature type="chain" id="PRO_5019586487" evidence="2">
    <location>
        <begin position="28"/>
        <end position="331"/>
    </location>
</feature>